<sequence length="857" mass="93491">MASVTTATSEWIQFFKDAGIPAGLAVTYAVSFVDNRIHKNMLMDLSKDIMMDLGITVIGDIIAILKHAKQVYRQDMCKMATEAISSGQTSVKAELRRTANTPATRMIANALSHDSPPTTPARRPDNRLSVTVSNVQANKSGKAVVSQPADEGNGLPAVKRRRVTAEMEGLKRTSVFARLGAESKADTTTSNNKPTGVFSRLDRGMEEAHRPRPAKMSANMDVDDEDDSDGEGSVLQYAGVLKKPPPSQKKEPATKPAPTTLRRLGGKFKLPPPDTPTSSSSSSSSSSNGLPPTKISVLQRLGKLPATHQGTAVSNTPADTQDNRVTTSTRPRALDRLTIASPKVSSSTGAGGAGVGAGVGVGAGAGGESGGAQMDVRAISVFKRLGSCCCCIMLTELSEARRLIACLSQPLHPHTSFMHSTLLRSSPTKHTLVSEHHGPLQPLSLRDMEAKQHPIKSLKSYPETGGRSLAAAAGVDGGGGGGGGGYRAGSAEMDMEANIQKAIDFKAEGHRCYKEKKFREAIGKYHRALLQLKGVHVVDGTTGSEVNLLSQAAAKLTEEQRRAVESTEIECYDSLTACLLQSELVNYERVKEYCLKVLSHQRDHFKAMYRAGIAFYHLGDYECALRYLRDCQEPRTHRHQRAAVHPADRDEDEQEWTEGTREQQRDLGLTPRPFHPPDPSTFDPMSSPYIDPPSLRLLSRLLTAAQPTDRRDRPNHPGHISNAKRKARDRKENFNIAPPQSCFVTVSVFIGLSVDVPFRQGIQNRLRVCTTPFDPALSSLPLRLVRVTFHLTRLFLHSKTTSNAGVEEEEEEEENSEELVPEHRAAPHSCRSPSMFVSVVMEKRRINRDMKVGTSRL</sequence>
<evidence type="ECO:0000313" key="1">
    <source>
        <dbReference type="EMBL" id="TMS07550.1"/>
    </source>
</evidence>
<protein>
    <submittedName>
        <fullName evidence="1">Uncharacterized protein</fullName>
    </submittedName>
</protein>
<keyword evidence="2" id="KW-1185">Reference proteome</keyword>
<dbReference type="Proteomes" id="UP000793456">
    <property type="component" value="Chromosome XVIII"/>
</dbReference>
<gene>
    <name evidence="1" type="ORF">E3U43_011643</name>
</gene>
<comment type="caution">
    <text evidence="1">The sequence shown here is derived from an EMBL/GenBank/DDBJ whole genome shotgun (WGS) entry which is preliminary data.</text>
</comment>
<evidence type="ECO:0000313" key="2">
    <source>
        <dbReference type="Proteomes" id="UP000793456"/>
    </source>
</evidence>
<accession>A0ACD3QKC4</accession>
<proteinExistence type="predicted"/>
<dbReference type="EMBL" id="CM011691">
    <property type="protein sequence ID" value="TMS07550.1"/>
    <property type="molecule type" value="Genomic_DNA"/>
</dbReference>
<organism evidence="1 2">
    <name type="scientific">Larimichthys crocea</name>
    <name type="common">Large yellow croaker</name>
    <name type="synonym">Pseudosciaena crocea</name>
    <dbReference type="NCBI Taxonomy" id="215358"/>
    <lineage>
        <taxon>Eukaryota</taxon>
        <taxon>Metazoa</taxon>
        <taxon>Chordata</taxon>
        <taxon>Craniata</taxon>
        <taxon>Vertebrata</taxon>
        <taxon>Euteleostomi</taxon>
        <taxon>Actinopterygii</taxon>
        <taxon>Neopterygii</taxon>
        <taxon>Teleostei</taxon>
        <taxon>Neoteleostei</taxon>
        <taxon>Acanthomorphata</taxon>
        <taxon>Eupercaria</taxon>
        <taxon>Sciaenidae</taxon>
        <taxon>Larimichthys</taxon>
    </lineage>
</organism>
<name>A0ACD3QKC4_LARCR</name>
<reference evidence="1" key="1">
    <citation type="submission" date="2018-11" db="EMBL/GenBank/DDBJ databases">
        <title>The sequence and de novo assembly of Larimichthys crocea genome using PacBio and Hi-C technologies.</title>
        <authorList>
            <person name="Xu P."/>
            <person name="Chen B."/>
            <person name="Zhou Z."/>
            <person name="Ke Q."/>
            <person name="Wu Y."/>
            <person name="Bai H."/>
            <person name="Pu F."/>
        </authorList>
    </citation>
    <scope>NUCLEOTIDE SEQUENCE</scope>
    <source>
        <tissue evidence="1">Muscle</tissue>
    </source>
</reference>